<sequence length="157" mass="18283">MTTNQQIDRILATLYNKQVKQNIDRIALPNYDMLCKELFADVPGLSEKHYQNLLYMLVSKRLIDAQADSLEQAYYLPISLKPDVIVWYEQFHSYLDYLAYLEEKNQPRAFQEDYDDVDDEGIERKSIWATMPLWAKALLAIILIAAITVFVMGIGKK</sequence>
<name>A0ABW5J1Y0_9BACT</name>
<protein>
    <submittedName>
        <fullName evidence="2">Uncharacterized protein</fullName>
    </submittedName>
</protein>
<dbReference type="Proteomes" id="UP001597510">
    <property type="component" value="Unassembled WGS sequence"/>
</dbReference>
<feature type="transmembrane region" description="Helical" evidence="1">
    <location>
        <begin position="133"/>
        <end position="154"/>
    </location>
</feature>
<organism evidence="2 3">
    <name type="scientific">Emticicia soli</name>
    <dbReference type="NCBI Taxonomy" id="2027878"/>
    <lineage>
        <taxon>Bacteria</taxon>
        <taxon>Pseudomonadati</taxon>
        <taxon>Bacteroidota</taxon>
        <taxon>Cytophagia</taxon>
        <taxon>Cytophagales</taxon>
        <taxon>Leadbetterellaceae</taxon>
        <taxon>Emticicia</taxon>
    </lineage>
</organism>
<dbReference type="RefSeq" id="WP_340235398.1">
    <property type="nucleotide sequence ID" value="NZ_JBBEWC010000004.1"/>
</dbReference>
<proteinExistence type="predicted"/>
<reference evidence="3" key="1">
    <citation type="journal article" date="2019" name="Int. J. Syst. Evol. Microbiol.">
        <title>The Global Catalogue of Microorganisms (GCM) 10K type strain sequencing project: providing services to taxonomists for standard genome sequencing and annotation.</title>
        <authorList>
            <consortium name="The Broad Institute Genomics Platform"/>
            <consortium name="The Broad Institute Genome Sequencing Center for Infectious Disease"/>
            <person name="Wu L."/>
            <person name="Ma J."/>
        </authorList>
    </citation>
    <scope>NUCLEOTIDE SEQUENCE [LARGE SCALE GENOMIC DNA]</scope>
    <source>
        <strain evidence="3">KCTC 52344</strain>
    </source>
</reference>
<evidence type="ECO:0000313" key="3">
    <source>
        <dbReference type="Proteomes" id="UP001597510"/>
    </source>
</evidence>
<keyword evidence="1" id="KW-1133">Transmembrane helix</keyword>
<gene>
    <name evidence="2" type="ORF">ACFSR2_03775</name>
</gene>
<accession>A0ABW5J1Y0</accession>
<comment type="caution">
    <text evidence="2">The sequence shown here is derived from an EMBL/GenBank/DDBJ whole genome shotgun (WGS) entry which is preliminary data.</text>
</comment>
<keyword evidence="3" id="KW-1185">Reference proteome</keyword>
<dbReference type="EMBL" id="JBHULC010000004">
    <property type="protein sequence ID" value="MFD2519989.1"/>
    <property type="molecule type" value="Genomic_DNA"/>
</dbReference>
<evidence type="ECO:0000256" key="1">
    <source>
        <dbReference type="SAM" id="Phobius"/>
    </source>
</evidence>
<keyword evidence="1" id="KW-0472">Membrane</keyword>
<evidence type="ECO:0000313" key="2">
    <source>
        <dbReference type="EMBL" id="MFD2519989.1"/>
    </source>
</evidence>
<keyword evidence="1" id="KW-0812">Transmembrane</keyword>